<evidence type="ECO:0008006" key="7">
    <source>
        <dbReference type="Google" id="ProtNLM"/>
    </source>
</evidence>
<dbReference type="PROSITE" id="PS51375">
    <property type="entry name" value="PPR"/>
    <property type="match status" value="1"/>
</dbReference>
<dbReference type="AlphaFoldDB" id="A0ABD3C4D6"/>
<dbReference type="InterPro" id="IPR011990">
    <property type="entry name" value="TPR-like_helical_dom_sf"/>
</dbReference>
<evidence type="ECO:0000256" key="1">
    <source>
        <dbReference type="ARBA" id="ARBA00007626"/>
    </source>
</evidence>
<feature type="compositionally biased region" description="Basic and acidic residues" evidence="4">
    <location>
        <begin position="92"/>
        <end position="104"/>
    </location>
</feature>
<dbReference type="Pfam" id="PF13812">
    <property type="entry name" value="PPR_3"/>
    <property type="match status" value="1"/>
</dbReference>
<dbReference type="Proteomes" id="UP001632038">
    <property type="component" value="Unassembled WGS sequence"/>
</dbReference>
<evidence type="ECO:0000256" key="2">
    <source>
        <dbReference type="ARBA" id="ARBA00022737"/>
    </source>
</evidence>
<dbReference type="PANTHER" id="PTHR45717:SF15">
    <property type="entry name" value="AGL218WP"/>
    <property type="match status" value="1"/>
</dbReference>
<sequence>MWALRRASIQLRNRELSSASGTARILCAKSQIEKCCTENHNYGVVESHNELLQTPLYSAARSFSSSPGHSNLCYMDVHGFCSEAKSKDHLDDAIPEHESPHTIDDNDSMSESELSDVQIESETMNTESDVSGKKIPAKFIPIMAMTKAILASPTSPVNKILDEWVKAGNEVTQTEIALTMFQLRKRRMFFKALQLSEWLESTGHFVPVESNHASRVDLLAKVRGIFKAEEYIKQIPESVRSEIVYCTLLANCVATKNVPKGEEIFNKMKKLFPLTTFSCNQLLLLYKKTDKKKIADHLILMKKENVKASVFTYQILIDFKGQIKDIAGMEKIVETMKSEGIEPNTNIQVTMSRHYAINKLIKKSEAILKEIEGCDLVNNRWACCVLLLGYAYIGKSLEVDRVWGLCEPNTRNKEYLSAIKAFGLLGRIEDAESAFKKLTEQYKRPSVKHYVAMIKVYADHKMLDKGKELHKKISEKGLNIGPLGNDALVRLYVAAGEVEKAESILEKARQERMGKPFRASYLVVLDEYANRGDVHGAERVFSRMKQQGGYAWSINSYKSLIFAYINAKKPVYGFAERMKRDNLVPNKAMSDLIARADPFKKSPVAELLE</sequence>
<dbReference type="Pfam" id="PF01535">
    <property type="entry name" value="PPR"/>
    <property type="match status" value="4"/>
</dbReference>
<dbReference type="PANTHER" id="PTHR45717">
    <property type="entry name" value="OS12G0527900 PROTEIN"/>
    <property type="match status" value="1"/>
</dbReference>
<dbReference type="GO" id="GO:0003729">
    <property type="term" value="F:mRNA binding"/>
    <property type="evidence" value="ECO:0007669"/>
    <property type="project" value="UniProtKB-ARBA"/>
</dbReference>
<keyword evidence="2" id="KW-0677">Repeat</keyword>
<proteinExistence type="inferred from homology"/>
<protein>
    <recommendedName>
        <fullName evidence="7">Pentatricopeptide repeat-containing protein</fullName>
    </recommendedName>
</protein>
<dbReference type="EMBL" id="JAVIJP010000054">
    <property type="protein sequence ID" value="KAL3623725.1"/>
    <property type="molecule type" value="Genomic_DNA"/>
</dbReference>
<gene>
    <name evidence="5" type="ORF">CASFOL_032541</name>
</gene>
<dbReference type="InterPro" id="IPR002885">
    <property type="entry name" value="PPR_rpt"/>
</dbReference>
<dbReference type="Gene3D" id="1.25.40.10">
    <property type="entry name" value="Tetratricopeptide repeat domain"/>
    <property type="match status" value="4"/>
</dbReference>
<evidence type="ECO:0000256" key="4">
    <source>
        <dbReference type="SAM" id="MobiDB-lite"/>
    </source>
</evidence>
<reference evidence="6" key="1">
    <citation type="journal article" date="2024" name="IScience">
        <title>Strigolactones Initiate the Formation of Haustorium-like Structures in Castilleja.</title>
        <authorList>
            <person name="Buerger M."/>
            <person name="Peterson D."/>
            <person name="Chory J."/>
        </authorList>
    </citation>
    <scope>NUCLEOTIDE SEQUENCE [LARGE SCALE GENOMIC DNA]</scope>
</reference>
<comment type="similarity">
    <text evidence="1">Belongs to the PPR family. P subfamily.</text>
</comment>
<evidence type="ECO:0000256" key="3">
    <source>
        <dbReference type="PROSITE-ProRule" id="PRU00708"/>
    </source>
</evidence>
<name>A0ABD3C4D6_9LAMI</name>
<accession>A0ABD3C4D6</accession>
<evidence type="ECO:0000313" key="6">
    <source>
        <dbReference type="Proteomes" id="UP001632038"/>
    </source>
</evidence>
<keyword evidence="6" id="KW-1185">Reference proteome</keyword>
<feature type="compositionally biased region" description="Acidic residues" evidence="4">
    <location>
        <begin position="105"/>
        <end position="114"/>
    </location>
</feature>
<evidence type="ECO:0000313" key="5">
    <source>
        <dbReference type="EMBL" id="KAL3623725.1"/>
    </source>
</evidence>
<organism evidence="5 6">
    <name type="scientific">Castilleja foliolosa</name>
    <dbReference type="NCBI Taxonomy" id="1961234"/>
    <lineage>
        <taxon>Eukaryota</taxon>
        <taxon>Viridiplantae</taxon>
        <taxon>Streptophyta</taxon>
        <taxon>Embryophyta</taxon>
        <taxon>Tracheophyta</taxon>
        <taxon>Spermatophyta</taxon>
        <taxon>Magnoliopsida</taxon>
        <taxon>eudicotyledons</taxon>
        <taxon>Gunneridae</taxon>
        <taxon>Pentapetalae</taxon>
        <taxon>asterids</taxon>
        <taxon>lamiids</taxon>
        <taxon>Lamiales</taxon>
        <taxon>Orobanchaceae</taxon>
        <taxon>Pedicularideae</taxon>
        <taxon>Castillejinae</taxon>
        <taxon>Castilleja</taxon>
    </lineage>
</organism>
<comment type="caution">
    <text evidence="5">The sequence shown here is derived from an EMBL/GenBank/DDBJ whole genome shotgun (WGS) entry which is preliminary data.</text>
</comment>
<feature type="region of interest" description="Disordered" evidence="4">
    <location>
        <begin position="92"/>
        <end position="115"/>
    </location>
</feature>
<feature type="repeat" description="PPR" evidence="3">
    <location>
        <begin position="446"/>
        <end position="480"/>
    </location>
</feature>